<dbReference type="SUPFAM" id="SSF55008">
    <property type="entry name" value="HMA, heavy metal-associated domain"/>
    <property type="match status" value="1"/>
</dbReference>
<dbReference type="InterPro" id="IPR017969">
    <property type="entry name" value="Heavy-metal-associated_CS"/>
</dbReference>
<accession>A0AAW5BZ75</accession>
<evidence type="ECO:0000313" key="4">
    <source>
        <dbReference type="Proteomes" id="UP001299608"/>
    </source>
</evidence>
<gene>
    <name evidence="3" type="ORF">L0N08_24885</name>
</gene>
<dbReference type="AlphaFoldDB" id="A0AAW5BZ75"/>
<dbReference type="Proteomes" id="UP001299608">
    <property type="component" value="Unassembled WGS sequence"/>
</dbReference>
<organism evidence="3 4">
    <name type="scientific">Enterocloster aldenensis</name>
    <dbReference type="NCBI Taxonomy" id="358742"/>
    <lineage>
        <taxon>Bacteria</taxon>
        <taxon>Bacillati</taxon>
        <taxon>Bacillota</taxon>
        <taxon>Clostridia</taxon>
        <taxon>Lachnospirales</taxon>
        <taxon>Lachnospiraceae</taxon>
        <taxon>Enterocloster</taxon>
    </lineage>
</organism>
<feature type="domain" description="HMA" evidence="2">
    <location>
        <begin position="53"/>
        <end position="117"/>
    </location>
</feature>
<dbReference type="PROSITE" id="PS50846">
    <property type="entry name" value="HMA_2"/>
    <property type="match status" value="1"/>
</dbReference>
<dbReference type="CDD" id="cd00371">
    <property type="entry name" value="HMA"/>
    <property type="match status" value="1"/>
</dbReference>
<protein>
    <submittedName>
        <fullName evidence="3">Heavy-metal-associated domain-containing protein</fullName>
    </submittedName>
</protein>
<dbReference type="InterPro" id="IPR006121">
    <property type="entry name" value="HMA_dom"/>
</dbReference>
<dbReference type="RefSeq" id="WP_177316288.1">
    <property type="nucleotide sequence ID" value="NZ_JAKNGE010000041.1"/>
</dbReference>
<dbReference type="EMBL" id="JAKNGE010000041">
    <property type="protein sequence ID" value="MCG4748653.1"/>
    <property type="molecule type" value="Genomic_DNA"/>
</dbReference>
<evidence type="ECO:0000313" key="3">
    <source>
        <dbReference type="EMBL" id="MCG4748653.1"/>
    </source>
</evidence>
<evidence type="ECO:0000256" key="1">
    <source>
        <dbReference type="ARBA" id="ARBA00022723"/>
    </source>
</evidence>
<sequence length="124" mass="13680">MSTAAICILLIIVCVFGIRSYLKRLTLGCCGSSGEKALKRIKVKDRDPSHYPCQCILKVDGMSCGNCAVRVENALNAMDGVWARVNLESGEAVVYMKQDYEDKALKDAVRACGYPVFRIDRIQA</sequence>
<dbReference type="GO" id="GO:0046872">
    <property type="term" value="F:metal ion binding"/>
    <property type="evidence" value="ECO:0007669"/>
    <property type="project" value="UniProtKB-KW"/>
</dbReference>
<keyword evidence="1" id="KW-0479">Metal-binding</keyword>
<dbReference type="Gene3D" id="3.30.70.100">
    <property type="match status" value="1"/>
</dbReference>
<dbReference type="PROSITE" id="PS01047">
    <property type="entry name" value="HMA_1"/>
    <property type="match status" value="1"/>
</dbReference>
<proteinExistence type="predicted"/>
<name>A0AAW5BZ75_9FIRM</name>
<comment type="caution">
    <text evidence="3">The sequence shown here is derived from an EMBL/GenBank/DDBJ whole genome shotgun (WGS) entry which is preliminary data.</text>
</comment>
<reference evidence="3" key="1">
    <citation type="submission" date="2022-01" db="EMBL/GenBank/DDBJ databases">
        <title>Collection of gut derived symbiotic bacterial strains cultured from healthy donors.</title>
        <authorList>
            <person name="Lin H."/>
            <person name="Kohout C."/>
            <person name="Waligurski E."/>
            <person name="Pamer E.G."/>
        </authorList>
    </citation>
    <scope>NUCLEOTIDE SEQUENCE</scope>
    <source>
        <strain evidence="3">DFI.6.55</strain>
    </source>
</reference>
<dbReference type="Pfam" id="PF00403">
    <property type="entry name" value="HMA"/>
    <property type="match status" value="1"/>
</dbReference>
<evidence type="ECO:0000259" key="2">
    <source>
        <dbReference type="PROSITE" id="PS50846"/>
    </source>
</evidence>
<dbReference type="InterPro" id="IPR036163">
    <property type="entry name" value="HMA_dom_sf"/>
</dbReference>